<feature type="transmembrane region" description="Helical" evidence="1">
    <location>
        <begin position="178"/>
        <end position="197"/>
    </location>
</feature>
<feature type="transmembrane region" description="Helical" evidence="1">
    <location>
        <begin position="116"/>
        <end position="134"/>
    </location>
</feature>
<reference evidence="3 4" key="1">
    <citation type="submission" date="2018-04" db="EMBL/GenBank/DDBJ databases">
        <title>Genomic Encyclopedia of Archaeal and Bacterial Type Strains, Phase II (KMG-II): from individual species to whole genera.</title>
        <authorList>
            <person name="Goeker M."/>
        </authorList>
    </citation>
    <scope>NUCLEOTIDE SEQUENCE [LARGE SCALE GENOMIC DNA]</scope>
    <source>
        <strain evidence="3 4">DSM 25731</strain>
    </source>
</reference>
<feature type="domain" description="EamA" evidence="2">
    <location>
        <begin position="163"/>
        <end position="283"/>
    </location>
</feature>
<evidence type="ECO:0000256" key="1">
    <source>
        <dbReference type="SAM" id="Phobius"/>
    </source>
</evidence>
<dbReference type="Proteomes" id="UP000244090">
    <property type="component" value="Unassembled WGS sequence"/>
</dbReference>
<dbReference type="Gene3D" id="1.10.3730.20">
    <property type="match status" value="2"/>
</dbReference>
<dbReference type="OrthoDB" id="1524053at2"/>
<feature type="transmembrane region" description="Helical" evidence="1">
    <location>
        <begin position="146"/>
        <end position="166"/>
    </location>
</feature>
<feature type="transmembrane region" description="Helical" evidence="1">
    <location>
        <begin position="209"/>
        <end position="229"/>
    </location>
</feature>
<evidence type="ECO:0000313" key="4">
    <source>
        <dbReference type="Proteomes" id="UP000244090"/>
    </source>
</evidence>
<dbReference type="AlphaFoldDB" id="A0A2T6C080"/>
<sequence length="286" mass="31144">MIYLALSVFISSSLFVIFKLFDKYQINTFQAIVINYLTAFCCGFFFYGNGTTLVEVSQKPWIVGAIILGFLFISIFMVMATTAQRNGLSTASVASKMSVVIPVIFAVIVYEEKLSLLKVAGIILALLAVYLTTVKNDGATFNRKKLLFPLLLFLGSGVIDTAIKHIETKYLAEGEVPIFSAAVFGCAFMIGIVVAIIRRDVVIDGKTILGGIALGIPNFYSIIFLLKALRPENLGDSSTVFPINNVAIVMLSTIFGIILFKEKLIPKNWIGIVIAIISIVMIAVSA</sequence>
<evidence type="ECO:0000313" key="3">
    <source>
        <dbReference type="EMBL" id="PTX61710.1"/>
    </source>
</evidence>
<accession>A0A2T6C080</accession>
<dbReference type="EMBL" id="QBKT01000004">
    <property type="protein sequence ID" value="PTX61710.1"/>
    <property type="molecule type" value="Genomic_DNA"/>
</dbReference>
<dbReference type="GO" id="GO:0016020">
    <property type="term" value="C:membrane"/>
    <property type="evidence" value="ECO:0007669"/>
    <property type="project" value="InterPro"/>
</dbReference>
<feature type="transmembrane region" description="Helical" evidence="1">
    <location>
        <begin position="29"/>
        <end position="48"/>
    </location>
</feature>
<feature type="transmembrane region" description="Helical" evidence="1">
    <location>
        <begin position="6"/>
        <end position="22"/>
    </location>
</feature>
<dbReference type="SUPFAM" id="SSF103481">
    <property type="entry name" value="Multidrug resistance efflux transporter EmrE"/>
    <property type="match status" value="2"/>
</dbReference>
<feature type="transmembrane region" description="Helical" evidence="1">
    <location>
        <begin position="241"/>
        <end position="260"/>
    </location>
</feature>
<evidence type="ECO:0000259" key="2">
    <source>
        <dbReference type="Pfam" id="PF00892"/>
    </source>
</evidence>
<keyword evidence="1" id="KW-0812">Transmembrane</keyword>
<dbReference type="RefSeq" id="WP_108114919.1">
    <property type="nucleotide sequence ID" value="NZ_QBKT01000004.1"/>
</dbReference>
<comment type="caution">
    <text evidence="3">The sequence shown here is derived from an EMBL/GenBank/DDBJ whole genome shotgun (WGS) entry which is preliminary data.</text>
</comment>
<feature type="transmembrane region" description="Helical" evidence="1">
    <location>
        <begin position="269"/>
        <end position="285"/>
    </location>
</feature>
<protein>
    <submittedName>
        <fullName evidence="3">Putative membrane protein</fullName>
    </submittedName>
</protein>
<dbReference type="Pfam" id="PF00892">
    <property type="entry name" value="EamA"/>
    <property type="match status" value="2"/>
</dbReference>
<keyword evidence="1" id="KW-1133">Transmembrane helix</keyword>
<feature type="domain" description="EamA" evidence="2">
    <location>
        <begin position="2"/>
        <end position="133"/>
    </location>
</feature>
<feature type="transmembrane region" description="Helical" evidence="1">
    <location>
        <begin position="60"/>
        <end position="81"/>
    </location>
</feature>
<dbReference type="InterPro" id="IPR000620">
    <property type="entry name" value="EamA_dom"/>
</dbReference>
<organism evidence="3 4">
    <name type="scientific">Kordia periserrulae</name>
    <dbReference type="NCBI Taxonomy" id="701523"/>
    <lineage>
        <taxon>Bacteria</taxon>
        <taxon>Pseudomonadati</taxon>
        <taxon>Bacteroidota</taxon>
        <taxon>Flavobacteriia</taxon>
        <taxon>Flavobacteriales</taxon>
        <taxon>Flavobacteriaceae</taxon>
        <taxon>Kordia</taxon>
    </lineage>
</organism>
<name>A0A2T6C080_9FLAO</name>
<keyword evidence="4" id="KW-1185">Reference proteome</keyword>
<gene>
    <name evidence="3" type="ORF">C8N46_104354</name>
</gene>
<dbReference type="InterPro" id="IPR037185">
    <property type="entry name" value="EmrE-like"/>
</dbReference>
<keyword evidence="1" id="KW-0472">Membrane</keyword>
<feature type="transmembrane region" description="Helical" evidence="1">
    <location>
        <begin position="93"/>
        <end position="110"/>
    </location>
</feature>
<proteinExistence type="predicted"/>